<sequence>MLRFAKACAFLLPVLAFALPAHAVDIEPVRGDSGVEAWLVSEDTVPIVAVEVLFHAGSHLDPEGREGLAELTTSLMTQGAGPYDSQAFAARLRDLNVSLSVSAGRDTVHVQMRTLTENVDEAFGLMRLALTEPRFDEEDVARVRAQALAGLAQDEEDPNTVAYRTFFAEAFGAHPYATPTSGSPESITAITVGDMRAYLAGSLARDNASIAVVGDISAQDLIPLLDKTFSTLPETSERADAGATEPLVPGVTLIERDNPQTVVVMGMTGLKRDDADFIPAYVMNYVLGGGSFVSRMFKQVREERGLAYTAYTSLYPLRHGGLTMGYFASGNATAGEALSVARQQIADVAANGITEDELEIAKTYLTGSYALRFDSSRAIASQLAAIQFEDLGIDYINERNGLIEAVTLDDIKRAASRALSPDAMRIVAVGKPEGISATE</sequence>
<dbReference type="PANTHER" id="PTHR11851:SF224">
    <property type="entry name" value="PROCESSING PROTEASE"/>
    <property type="match status" value="1"/>
</dbReference>
<feature type="domain" description="Peptidase M16 N-terminal" evidence="2">
    <location>
        <begin position="42"/>
        <end position="180"/>
    </location>
</feature>
<feature type="chain" id="PRO_5032365204" evidence="1">
    <location>
        <begin position="24"/>
        <end position="439"/>
    </location>
</feature>
<name>A0A845QCX8_9HYPH</name>
<evidence type="ECO:0000256" key="1">
    <source>
        <dbReference type="SAM" id="SignalP"/>
    </source>
</evidence>
<dbReference type="InterPro" id="IPR011765">
    <property type="entry name" value="Pept_M16_N"/>
</dbReference>
<dbReference type="GO" id="GO:0046872">
    <property type="term" value="F:metal ion binding"/>
    <property type="evidence" value="ECO:0007669"/>
    <property type="project" value="InterPro"/>
</dbReference>
<dbReference type="InterPro" id="IPR007863">
    <property type="entry name" value="Peptidase_M16_C"/>
</dbReference>
<dbReference type="Proteomes" id="UP000470384">
    <property type="component" value="Unassembled WGS sequence"/>
</dbReference>
<dbReference type="EMBL" id="WXYQ01000007">
    <property type="protein sequence ID" value="NBG96297.1"/>
    <property type="molecule type" value="Genomic_DNA"/>
</dbReference>
<dbReference type="InterPro" id="IPR050361">
    <property type="entry name" value="MPP/UQCRC_Complex"/>
</dbReference>
<evidence type="ECO:0000259" key="2">
    <source>
        <dbReference type="Pfam" id="PF00675"/>
    </source>
</evidence>
<evidence type="ECO:0000313" key="4">
    <source>
        <dbReference type="EMBL" id="NBG96297.1"/>
    </source>
</evidence>
<feature type="domain" description="Peptidase M16 C-terminal" evidence="3">
    <location>
        <begin position="190"/>
        <end position="364"/>
    </location>
</feature>
<keyword evidence="5" id="KW-1185">Reference proteome</keyword>
<dbReference type="Gene3D" id="3.30.830.10">
    <property type="entry name" value="Metalloenzyme, LuxS/M16 peptidase-like"/>
    <property type="match status" value="2"/>
</dbReference>
<dbReference type="RefSeq" id="WP_160588391.1">
    <property type="nucleotide sequence ID" value="NZ_BMHN01000001.1"/>
</dbReference>
<dbReference type="GeneID" id="300655446"/>
<reference evidence="4 5" key="1">
    <citation type="journal article" date="2016" name="Int. J. Syst. Evol. Microbiol.">
        <title>Pyruvatibacter mobilis gen. nov., sp. nov., a marine bacterium from the culture broth of Picochlorum sp. 122.</title>
        <authorList>
            <person name="Wang G."/>
            <person name="Tang M."/>
            <person name="Wu H."/>
            <person name="Dai S."/>
            <person name="Li T."/>
            <person name="Chen C."/>
            <person name="He H."/>
            <person name="Fan J."/>
            <person name="Xiang W."/>
            <person name="Li X."/>
        </authorList>
    </citation>
    <scope>NUCLEOTIDE SEQUENCE [LARGE SCALE GENOMIC DNA]</scope>
    <source>
        <strain evidence="4 5">GYP-11</strain>
    </source>
</reference>
<dbReference type="PANTHER" id="PTHR11851">
    <property type="entry name" value="METALLOPROTEASE"/>
    <property type="match status" value="1"/>
</dbReference>
<feature type="signal peptide" evidence="1">
    <location>
        <begin position="1"/>
        <end position="23"/>
    </location>
</feature>
<organism evidence="4 5">
    <name type="scientific">Pyruvatibacter mobilis</name>
    <dbReference type="NCBI Taxonomy" id="1712261"/>
    <lineage>
        <taxon>Bacteria</taxon>
        <taxon>Pseudomonadati</taxon>
        <taxon>Pseudomonadota</taxon>
        <taxon>Alphaproteobacteria</taxon>
        <taxon>Hyphomicrobiales</taxon>
        <taxon>Parvibaculaceae</taxon>
        <taxon>Pyruvatibacter</taxon>
    </lineage>
</organism>
<dbReference type="Pfam" id="PF05193">
    <property type="entry name" value="Peptidase_M16_C"/>
    <property type="match status" value="1"/>
</dbReference>
<accession>A0A845QCX8</accession>
<evidence type="ECO:0000313" key="5">
    <source>
        <dbReference type="Proteomes" id="UP000470384"/>
    </source>
</evidence>
<dbReference type="OrthoDB" id="9811314at2"/>
<keyword evidence="1" id="KW-0732">Signal</keyword>
<dbReference type="InterPro" id="IPR011249">
    <property type="entry name" value="Metalloenz_LuxS/M16"/>
</dbReference>
<protein>
    <submittedName>
        <fullName evidence="4">Insulinase family protein</fullName>
    </submittedName>
</protein>
<proteinExistence type="predicted"/>
<comment type="caution">
    <text evidence="4">The sequence shown here is derived from an EMBL/GenBank/DDBJ whole genome shotgun (WGS) entry which is preliminary data.</text>
</comment>
<dbReference type="SUPFAM" id="SSF63411">
    <property type="entry name" value="LuxS/MPP-like metallohydrolase"/>
    <property type="match status" value="2"/>
</dbReference>
<gene>
    <name evidence="4" type="ORF">GTQ45_11185</name>
</gene>
<dbReference type="Pfam" id="PF00675">
    <property type="entry name" value="Peptidase_M16"/>
    <property type="match status" value="1"/>
</dbReference>
<evidence type="ECO:0000259" key="3">
    <source>
        <dbReference type="Pfam" id="PF05193"/>
    </source>
</evidence>
<dbReference type="AlphaFoldDB" id="A0A845QCX8"/>